<proteinExistence type="predicted"/>
<organism evidence="1">
    <name type="scientific">freshwater metagenome</name>
    <dbReference type="NCBI Taxonomy" id="449393"/>
    <lineage>
        <taxon>unclassified sequences</taxon>
        <taxon>metagenomes</taxon>
        <taxon>ecological metagenomes</taxon>
    </lineage>
</organism>
<dbReference type="PROSITE" id="PS01229">
    <property type="entry name" value="COF_2"/>
    <property type="match status" value="1"/>
</dbReference>
<protein>
    <submittedName>
        <fullName evidence="1">Unannotated protein</fullName>
    </submittedName>
</protein>
<dbReference type="AlphaFoldDB" id="A0A6J5Z6C1"/>
<reference evidence="1" key="1">
    <citation type="submission" date="2020-05" db="EMBL/GenBank/DDBJ databases">
        <authorList>
            <person name="Chiriac C."/>
            <person name="Salcher M."/>
            <person name="Ghai R."/>
            <person name="Kavagutti S V."/>
        </authorList>
    </citation>
    <scope>NUCLEOTIDE SEQUENCE</scope>
</reference>
<gene>
    <name evidence="1" type="ORF">UFOPK3574_00709</name>
</gene>
<dbReference type="InterPro" id="IPR006379">
    <property type="entry name" value="HAD-SF_hydro_IIB"/>
</dbReference>
<dbReference type="NCBIfam" id="TIGR00099">
    <property type="entry name" value="Cof-subfamily"/>
    <property type="match status" value="1"/>
</dbReference>
<dbReference type="Gene3D" id="3.40.50.1000">
    <property type="entry name" value="HAD superfamily/HAD-like"/>
    <property type="match status" value="1"/>
</dbReference>
<dbReference type="Gene3D" id="3.30.1240.10">
    <property type="match status" value="1"/>
</dbReference>
<dbReference type="Pfam" id="PF08282">
    <property type="entry name" value="Hydrolase_3"/>
    <property type="match status" value="1"/>
</dbReference>
<dbReference type="InterPro" id="IPR023214">
    <property type="entry name" value="HAD_sf"/>
</dbReference>
<accession>A0A6J5Z6C1</accession>
<dbReference type="NCBIfam" id="TIGR01484">
    <property type="entry name" value="HAD-SF-IIB"/>
    <property type="match status" value="1"/>
</dbReference>
<dbReference type="InterPro" id="IPR036412">
    <property type="entry name" value="HAD-like_sf"/>
</dbReference>
<dbReference type="PANTHER" id="PTHR10000:SF8">
    <property type="entry name" value="HAD SUPERFAMILY HYDROLASE-LIKE, TYPE 3"/>
    <property type="match status" value="1"/>
</dbReference>
<name>A0A6J5Z6C1_9ZZZZ</name>
<dbReference type="GO" id="GO:0005829">
    <property type="term" value="C:cytosol"/>
    <property type="evidence" value="ECO:0007669"/>
    <property type="project" value="TreeGrafter"/>
</dbReference>
<dbReference type="SUPFAM" id="SSF56784">
    <property type="entry name" value="HAD-like"/>
    <property type="match status" value="1"/>
</dbReference>
<dbReference type="PANTHER" id="PTHR10000">
    <property type="entry name" value="PHOSPHOSERINE PHOSPHATASE"/>
    <property type="match status" value="1"/>
</dbReference>
<sequence length="271" mass="29606">MSDRRPKLIATDLDGTIVPHNEGISHRTIAAFTKARDLGIEIFFVTGRPPRWMGDVREAFDFGTAICCNGGLLYDMHNDKVLEEWMIQPAQLQNAVDILRKTIPNVSFAVESNDHFHREKAYIPRWDIGMDDVGVDAIDSVTNRPALKLLARLSQQEISADEMLALATPALQGVVNVTHSANNDSLLEISALGVSKGETLAMMAARIGITAKDCVAFGDNPNDFSMLQWAGRSYAMIDGHHAGPANAKDVAPPHNQDGVAIVIENLLELPQ</sequence>
<evidence type="ECO:0000313" key="1">
    <source>
        <dbReference type="EMBL" id="CAB4338205.1"/>
    </source>
</evidence>
<dbReference type="GO" id="GO:0000287">
    <property type="term" value="F:magnesium ion binding"/>
    <property type="evidence" value="ECO:0007669"/>
    <property type="project" value="TreeGrafter"/>
</dbReference>
<dbReference type="GO" id="GO:0016791">
    <property type="term" value="F:phosphatase activity"/>
    <property type="evidence" value="ECO:0007669"/>
    <property type="project" value="TreeGrafter"/>
</dbReference>
<dbReference type="EMBL" id="CAESAF010000070">
    <property type="protein sequence ID" value="CAB4338205.1"/>
    <property type="molecule type" value="Genomic_DNA"/>
</dbReference>
<dbReference type="InterPro" id="IPR000150">
    <property type="entry name" value="Cof"/>
</dbReference>